<sequence>MAPPPAPHTSGAAGHEAAAGAATYLQQHHRCCPAQQPAGAAPPAQQPYAQPCAQPYAGAQPYAAAQGLPLSLPVLPVPPYAQQLGPGYVQLYDDTTQEVVVASSVLANELARQGHSLAPLHEAYRSKLAALQATVNGSLLAKRDALLQQHARLAARAGEVAAKRAALEREAAALADDMIRRLRSAESLKQALLGREQAEVDVSADDLPAEAAVHADLASAHSALQQLLGVKDAMIAHLLRERDELQVRAEHVVEA</sequence>
<proteinExistence type="predicted"/>
<gene>
    <name evidence="1" type="ORF">GPECTOR_39g439</name>
</gene>
<accession>A0A150GBK3</accession>
<keyword evidence="2" id="KW-1185">Reference proteome</keyword>
<protein>
    <submittedName>
        <fullName evidence="1">Uncharacterized protein</fullName>
    </submittedName>
</protein>
<comment type="caution">
    <text evidence="1">The sequence shown here is derived from an EMBL/GenBank/DDBJ whole genome shotgun (WGS) entry which is preliminary data.</text>
</comment>
<dbReference type="OrthoDB" id="549092at2759"/>
<name>A0A150GBK3_GONPE</name>
<organism evidence="1 2">
    <name type="scientific">Gonium pectorale</name>
    <name type="common">Green alga</name>
    <dbReference type="NCBI Taxonomy" id="33097"/>
    <lineage>
        <taxon>Eukaryota</taxon>
        <taxon>Viridiplantae</taxon>
        <taxon>Chlorophyta</taxon>
        <taxon>core chlorophytes</taxon>
        <taxon>Chlorophyceae</taxon>
        <taxon>CS clade</taxon>
        <taxon>Chlamydomonadales</taxon>
        <taxon>Volvocaceae</taxon>
        <taxon>Gonium</taxon>
    </lineage>
</organism>
<evidence type="ECO:0000313" key="2">
    <source>
        <dbReference type="Proteomes" id="UP000075714"/>
    </source>
</evidence>
<dbReference type="EMBL" id="LSYV01000040">
    <property type="protein sequence ID" value="KXZ46945.1"/>
    <property type="molecule type" value="Genomic_DNA"/>
</dbReference>
<evidence type="ECO:0000313" key="1">
    <source>
        <dbReference type="EMBL" id="KXZ46945.1"/>
    </source>
</evidence>
<reference evidence="2" key="1">
    <citation type="journal article" date="2016" name="Nat. Commun.">
        <title>The Gonium pectorale genome demonstrates co-option of cell cycle regulation during the evolution of multicellularity.</title>
        <authorList>
            <person name="Hanschen E.R."/>
            <person name="Marriage T.N."/>
            <person name="Ferris P.J."/>
            <person name="Hamaji T."/>
            <person name="Toyoda A."/>
            <person name="Fujiyama A."/>
            <person name="Neme R."/>
            <person name="Noguchi H."/>
            <person name="Minakuchi Y."/>
            <person name="Suzuki M."/>
            <person name="Kawai-Toyooka H."/>
            <person name="Smith D.R."/>
            <person name="Sparks H."/>
            <person name="Anderson J."/>
            <person name="Bakaric R."/>
            <person name="Luria V."/>
            <person name="Karger A."/>
            <person name="Kirschner M.W."/>
            <person name="Durand P.M."/>
            <person name="Michod R.E."/>
            <person name="Nozaki H."/>
            <person name="Olson B.J."/>
        </authorList>
    </citation>
    <scope>NUCLEOTIDE SEQUENCE [LARGE SCALE GENOMIC DNA]</scope>
    <source>
        <strain evidence="2">NIES-2863</strain>
    </source>
</reference>
<dbReference type="Proteomes" id="UP000075714">
    <property type="component" value="Unassembled WGS sequence"/>
</dbReference>
<dbReference type="AlphaFoldDB" id="A0A150GBK3"/>